<name>A0ACC3C870_PYRYE</name>
<dbReference type="Proteomes" id="UP000798662">
    <property type="component" value="Chromosome 2"/>
</dbReference>
<reference evidence="1" key="1">
    <citation type="submission" date="2019-11" db="EMBL/GenBank/DDBJ databases">
        <title>Nori genome reveals adaptations in red seaweeds to the harsh intertidal environment.</title>
        <authorList>
            <person name="Wang D."/>
            <person name="Mao Y."/>
        </authorList>
    </citation>
    <scope>NUCLEOTIDE SEQUENCE</scope>
    <source>
        <tissue evidence="1">Gametophyte</tissue>
    </source>
</reference>
<sequence length="208" mass="22249">MAAPDAYVYLHHFARLRRRGVYWDVAANDAMQTSNTYFFDRCLGWRGVCVEANPRYHGGLTADRGCVVVPTCLSDTPATVPFRLSGAVGGVAATVKTAAKAGDLTLPLRCVTGASVAARTGVRAVDLLSLDAEGHELHILRGLALGAALTAQVVVAEVLPTSPAGRHLAALGYTVHEVVKEDPALRYQLDMRYDYIYLAPGVVWGSPQ</sequence>
<organism evidence="1 2">
    <name type="scientific">Pyropia yezoensis</name>
    <name type="common">Susabi-nori</name>
    <name type="synonym">Porphyra yezoensis</name>
    <dbReference type="NCBI Taxonomy" id="2788"/>
    <lineage>
        <taxon>Eukaryota</taxon>
        <taxon>Rhodophyta</taxon>
        <taxon>Bangiophyceae</taxon>
        <taxon>Bangiales</taxon>
        <taxon>Bangiaceae</taxon>
        <taxon>Pyropia</taxon>
    </lineage>
</organism>
<keyword evidence="2" id="KW-1185">Reference proteome</keyword>
<proteinExistence type="predicted"/>
<evidence type="ECO:0000313" key="1">
    <source>
        <dbReference type="EMBL" id="KAK1866171.1"/>
    </source>
</evidence>
<gene>
    <name evidence="1" type="ORF">I4F81_008691</name>
</gene>
<dbReference type="EMBL" id="CM020619">
    <property type="protein sequence ID" value="KAK1866171.1"/>
    <property type="molecule type" value="Genomic_DNA"/>
</dbReference>
<comment type="caution">
    <text evidence="1">The sequence shown here is derived from an EMBL/GenBank/DDBJ whole genome shotgun (WGS) entry which is preliminary data.</text>
</comment>
<protein>
    <submittedName>
        <fullName evidence="1">Uncharacterized protein</fullName>
    </submittedName>
</protein>
<evidence type="ECO:0000313" key="2">
    <source>
        <dbReference type="Proteomes" id="UP000798662"/>
    </source>
</evidence>
<accession>A0ACC3C870</accession>